<evidence type="ECO:0000313" key="3">
    <source>
        <dbReference type="Proteomes" id="UP001165289"/>
    </source>
</evidence>
<organism evidence="2 3">
    <name type="scientific">Oopsacas minuta</name>
    <dbReference type="NCBI Taxonomy" id="111878"/>
    <lineage>
        <taxon>Eukaryota</taxon>
        <taxon>Metazoa</taxon>
        <taxon>Porifera</taxon>
        <taxon>Hexactinellida</taxon>
        <taxon>Hexasterophora</taxon>
        <taxon>Lyssacinosida</taxon>
        <taxon>Leucopsacidae</taxon>
        <taxon>Oopsacas</taxon>
    </lineage>
</organism>
<dbReference type="AlphaFoldDB" id="A0AAV7JZI3"/>
<feature type="region of interest" description="Disordered" evidence="1">
    <location>
        <begin position="1"/>
        <end position="27"/>
    </location>
</feature>
<keyword evidence="3" id="KW-1185">Reference proteome</keyword>
<proteinExistence type="predicted"/>
<reference evidence="2 3" key="1">
    <citation type="journal article" date="2023" name="BMC Biol.">
        <title>The compact genome of the sponge Oopsacas minuta (Hexactinellida) is lacking key metazoan core genes.</title>
        <authorList>
            <person name="Santini S."/>
            <person name="Schenkelaars Q."/>
            <person name="Jourda C."/>
            <person name="Duchesne M."/>
            <person name="Belahbib H."/>
            <person name="Rocher C."/>
            <person name="Selva M."/>
            <person name="Riesgo A."/>
            <person name="Vervoort M."/>
            <person name="Leys S.P."/>
            <person name="Kodjabachian L."/>
            <person name="Le Bivic A."/>
            <person name="Borchiellini C."/>
            <person name="Claverie J.M."/>
            <person name="Renard E."/>
        </authorList>
    </citation>
    <scope>NUCLEOTIDE SEQUENCE [LARGE SCALE GENOMIC DNA]</scope>
    <source>
        <strain evidence="2">SPO-2</strain>
    </source>
</reference>
<dbReference type="EMBL" id="JAKMXF010000244">
    <property type="protein sequence ID" value="KAI6653900.1"/>
    <property type="molecule type" value="Genomic_DNA"/>
</dbReference>
<sequence>MLNQKKKHDISEKSLQDSAAKRQKTMDRRVACNEQGFTKTKEFVKPRLPVDCRIAYSIVSNFVKPLVILCIKYEQKTISVCLIKLSEKYDRAVKAKIRGCSSTLCFD</sequence>
<comment type="caution">
    <text evidence="2">The sequence shown here is derived from an EMBL/GenBank/DDBJ whole genome shotgun (WGS) entry which is preliminary data.</text>
</comment>
<dbReference type="Proteomes" id="UP001165289">
    <property type="component" value="Unassembled WGS sequence"/>
</dbReference>
<name>A0AAV7JZI3_9METZ</name>
<evidence type="ECO:0000313" key="2">
    <source>
        <dbReference type="EMBL" id="KAI6653900.1"/>
    </source>
</evidence>
<accession>A0AAV7JZI3</accession>
<gene>
    <name evidence="2" type="ORF">LOD99_3076</name>
</gene>
<protein>
    <submittedName>
        <fullName evidence="2">Uncharacterized protein</fullName>
    </submittedName>
</protein>
<evidence type="ECO:0000256" key="1">
    <source>
        <dbReference type="SAM" id="MobiDB-lite"/>
    </source>
</evidence>